<organism evidence="1 2">
    <name type="scientific">Leptospira noguchii serovar Panama str. CZ214</name>
    <dbReference type="NCBI Taxonomy" id="1001595"/>
    <lineage>
        <taxon>Bacteria</taxon>
        <taxon>Pseudomonadati</taxon>
        <taxon>Spirochaetota</taxon>
        <taxon>Spirochaetia</taxon>
        <taxon>Leptospirales</taxon>
        <taxon>Leptospiraceae</taxon>
        <taxon>Leptospira</taxon>
    </lineage>
</organism>
<evidence type="ECO:0000313" key="2">
    <source>
        <dbReference type="Proteomes" id="UP000015442"/>
    </source>
</evidence>
<protein>
    <submittedName>
        <fullName evidence="1">Uncharacterized protein</fullName>
    </submittedName>
</protein>
<name>T0FT02_9LEPT</name>
<gene>
    <name evidence="1" type="ORF">LEP1GSC059_0498</name>
</gene>
<dbReference type="EMBL" id="AKWY02000004">
    <property type="protein sequence ID" value="EQA73379.1"/>
    <property type="molecule type" value="Genomic_DNA"/>
</dbReference>
<dbReference type="AlphaFoldDB" id="T0FT02"/>
<dbReference type="Proteomes" id="UP000015442">
    <property type="component" value="Unassembled WGS sequence"/>
</dbReference>
<evidence type="ECO:0000313" key="1">
    <source>
        <dbReference type="EMBL" id="EQA73379.1"/>
    </source>
</evidence>
<reference evidence="1 2" key="1">
    <citation type="submission" date="2013-05" db="EMBL/GenBank/DDBJ databases">
        <authorList>
            <person name="Harkins D.M."/>
            <person name="Durkin A.S."/>
            <person name="Brinkac L.M."/>
            <person name="Haft D.H."/>
            <person name="Selengut J.D."/>
            <person name="Sanka R."/>
            <person name="DePew J."/>
            <person name="Purushe J."/>
            <person name="Hartskeerl R.A."/>
            <person name="Ahmed A."/>
            <person name="van der Linden H."/>
            <person name="Goris M.G.A."/>
            <person name="Vinetz J.M."/>
            <person name="Sutton G.G."/>
            <person name="Nierman W.C."/>
            <person name="Fouts D.E."/>
        </authorList>
    </citation>
    <scope>NUCLEOTIDE SEQUENCE [LARGE SCALE GENOMIC DNA]</scope>
    <source>
        <strain evidence="1 2">CZ214</strain>
    </source>
</reference>
<accession>T0FT02</accession>
<comment type="caution">
    <text evidence="1">The sequence shown here is derived from an EMBL/GenBank/DDBJ whole genome shotgun (WGS) entry which is preliminary data.</text>
</comment>
<sequence>MRTVREFSQSYSKSISQKNPCIEKASIFLWSLSFQGGSWV</sequence>
<proteinExistence type="predicted"/>